<accession>A0ABU1Q3H0</accession>
<dbReference type="Proteomes" id="UP001268819">
    <property type="component" value="Unassembled WGS sequence"/>
</dbReference>
<dbReference type="Pfam" id="PF01636">
    <property type="entry name" value="APH"/>
    <property type="match status" value="1"/>
</dbReference>
<feature type="domain" description="Aminoglycoside phosphotransferase" evidence="1">
    <location>
        <begin position="50"/>
        <end position="249"/>
    </location>
</feature>
<comment type="caution">
    <text evidence="2">The sequence shown here is derived from an EMBL/GenBank/DDBJ whole genome shotgun (WGS) entry which is preliminary data.</text>
</comment>
<evidence type="ECO:0000313" key="2">
    <source>
        <dbReference type="EMBL" id="MDR6597440.1"/>
    </source>
</evidence>
<protein>
    <submittedName>
        <fullName evidence="2">Aminoglycoside phosphotransferase (APT) family kinase protein</fullName>
    </submittedName>
</protein>
<dbReference type="SUPFAM" id="SSF56112">
    <property type="entry name" value="Protein kinase-like (PK-like)"/>
    <property type="match status" value="1"/>
</dbReference>
<reference evidence="2 3" key="1">
    <citation type="submission" date="2023-07" db="EMBL/GenBank/DDBJ databases">
        <title>Sequencing the genomes of 1000 actinobacteria strains.</title>
        <authorList>
            <person name="Klenk H.-P."/>
        </authorList>
    </citation>
    <scope>NUCLEOTIDE SEQUENCE [LARGE SCALE GENOMIC DNA]</scope>
    <source>
        <strain evidence="2 3">DSM 43749</strain>
    </source>
</reference>
<sequence length="302" mass="33524">MITGGLLDGRFTPDALTGVLERLCARLGLDGRGARLVKFTSNAVFDLPADRVVVRIVGSMTLRHRAHNVVRVARWLAAHDVPAVRLVEDFPQPLAVGEHLATVWHAVPSDGRPVDGRDLGRVLRQVHALPAPDFDLPRWSPLDDVRRRIADAEELSDPDRRFLEDRIEDLEDRLAGLRTALPQGVVHGDAHLGNLIPSPSGPVICDFDSTSAGPREWDLSTLPVGVARFGHPARWYRQLAREYGFDVVGWAGFPVLREVRELKLTTSVLPIIRSHPDVGAELHRRLNALRAGDTTTPWTPYR</sequence>
<dbReference type="EMBL" id="JAVDSG010000001">
    <property type="protein sequence ID" value="MDR6597440.1"/>
    <property type="molecule type" value="Genomic_DNA"/>
</dbReference>
<dbReference type="Gene3D" id="3.90.1200.10">
    <property type="match status" value="1"/>
</dbReference>
<dbReference type="InterPro" id="IPR011009">
    <property type="entry name" value="Kinase-like_dom_sf"/>
</dbReference>
<keyword evidence="3" id="KW-1185">Reference proteome</keyword>
<name>A0ABU1Q3H0_9PSEU</name>
<keyword evidence="2" id="KW-0808">Transferase</keyword>
<gene>
    <name evidence="2" type="ORF">J2S66_005824</name>
</gene>
<dbReference type="GO" id="GO:0016301">
    <property type="term" value="F:kinase activity"/>
    <property type="evidence" value="ECO:0007669"/>
    <property type="project" value="UniProtKB-KW"/>
</dbReference>
<proteinExistence type="predicted"/>
<evidence type="ECO:0000259" key="1">
    <source>
        <dbReference type="Pfam" id="PF01636"/>
    </source>
</evidence>
<dbReference type="InterPro" id="IPR002575">
    <property type="entry name" value="Aminoglycoside_PTrfase"/>
</dbReference>
<keyword evidence="2" id="KW-0418">Kinase</keyword>
<organism evidence="2 3">
    <name type="scientific">Saccharothrix longispora</name>
    <dbReference type="NCBI Taxonomy" id="33920"/>
    <lineage>
        <taxon>Bacteria</taxon>
        <taxon>Bacillati</taxon>
        <taxon>Actinomycetota</taxon>
        <taxon>Actinomycetes</taxon>
        <taxon>Pseudonocardiales</taxon>
        <taxon>Pseudonocardiaceae</taxon>
        <taxon>Saccharothrix</taxon>
    </lineage>
</organism>
<evidence type="ECO:0000313" key="3">
    <source>
        <dbReference type="Proteomes" id="UP001268819"/>
    </source>
</evidence>